<evidence type="ECO:0000256" key="2">
    <source>
        <dbReference type="ARBA" id="ARBA00023125"/>
    </source>
</evidence>
<dbReference type="Pfam" id="PF00440">
    <property type="entry name" value="TetR_N"/>
    <property type="match status" value="1"/>
</dbReference>
<dbReference type="InterPro" id="IPR001647">
    <property type="entry name" value="HTH_TetR"/>
</dbReference>
<evidence type="ECO:0000259" key="5">
    <source>
        <dbReference type="PROSITE" id="PS50977"/>
    </source>
</evidence>
<dbReference type="PRINTS" id="PR00455">
    <property type="entry name" value="HTHTETR"/>
</dbReference>
<dbReference type="EMBL" id="LT594323">
    <property type="protein sequence ID" value="SBT40802.1"/>
    <property type="molecule type" value="Genomic_DNA"/>
</dbReference>
<dbReference type="STRING" id="261654.GA0070611_1397"/>
<evidence type="ECO:0000256" key="1">
    <source>
        <dbReference type="ARBA" id="ARBA00023015"/>
    </source>
</evidence>
<dbReference type="PANTHER" id="PTHR47506:SF1">
    <property type="entry name" value="HTH-TYPE TRANSCRIPTIONAL REGULATOR YJDC"/>
    <property type="match status" value="1"/>
</dbReference>
<keyword evidence="1" id="KW-0805">Transcription regulation</keyword>
<dbReference type="AlphaFoldDB" id="A0A1A8ZAH7"/>
<dbReference type="RefSeq" id="WP_091659357.1">
    <property type="nucleotide sequence ID" value="NZ_LT594323.1"/>
</dbReference>
<dbReference type="GO" id="GO:0003677">
    <property type="term" value="F:DNA binding"/>
    <property type="evidence" value="ECO:0007669"/>
    <property type="project" value="UniProtKB-UniRule"/>
</dbReference>
<sequence>MARSRSGAAPDTRERILDEALRLFAERGYAGASIRDLAKRLNMTSASLYYHFSSKEDILDQLLAPYLERISTLLADTGDLADPANRRRFASAVVDALAQIGPRFVATLADPIIVGHLTTRLDASRMPDRIIDALTRHVDDADRASARLRAACAVGCIPAGIDAWARANPDQEELDEPSRQILVDAFLAVLATPTSVTGR</sequence>
<dbReference type="Proteomes" id="UP000199385">
    <property type="component" value="Chromosome I"/>
</dbReference>
<organism evidence="6 7">
    <name type="scientific">Micromonospora auratinigra</name>
    <dbReference type="NCBI Taxonomy" id="261654"/>
    <lineage>
        <taxon>Bacteria</taxon>
        <taxon>Bacillati</taxon>
        <taxon>Actinomycetota</taxon>
        <taxon>Actinomycetes</taxon>
        <taxon>Micromonosporales</taxon>
        <taxon>Micromonosporaceae</taxon>
        <taxon>Micromonospora</taxon>
    </lineage>
</organism>
<evidence type="ECO:0000313" key="6">
    <source>
        <dbReference type="EMBL" id="SBT40802.1"/>
    </source>
</evidence>
<dbReference type="InterPro" id="IPR009057">
    <property type="entry name" value="Homeodomain-like_sf"/>
</dbReference>
<keyword evidence="3" id="KW-0804">Transcription</keyword>
<evidence type="ECO:0000256" key="4">
    <source>
        <dbReference type="PROSITE-ProRule" id="PRU00335"/>
    </source>
</evidence>
<dbReference type="SUPFAM" id="SSF46689">
    <property type="entry name" value="Homeodomain-like"/>
    <property type="match status" value="1"/>
</dbReference>
<evidence type="ECO:0000256" key="3">
    <source>
        <dbReference type="ARBA" id="ARBA00023163"/>
    </source>
</evidence>
<feature type="domain" description="HTH tetR-type" evidence="5">
    <location>
        <begin position="10"/>
        <end position="70"/>
    </location>
</feature>
<dbReference type="OrthoDB" id="9814200at2"/>
<proteinExistence type="predicted"/>
<gene>
    <name evidence="6" type="ORF">GA0070611_1397</name>
</gene>
<dbReference type="PANTHER" id="PTHR47506">
    <property type="entry name" value="TRANSCRIPTIONAL REGULATORY PROTEIN"/>
    <property type="match status" value="1"/>
</dbReference>
<dbReference type="PROSITE" id="PS50977">
    <property type="entry name" value="HTH_TETR_2"/>
    <property type="match status" value="1"/>
</dbReference>
<dbReference type="PATRIC" id="fig|261654.4.peg.1425"/>
<keyword evidence="2 4" id="KW-0238">DNA-binding</keyword>
<reference evidence="7" key="1">
    <citation type="submission" date="2016-06" db="EMBL/GenBank/DDBJ databases">
        <authorList>
            <person name="Varghese N."/>
            <person name="Submissions Spin"/>
        </authorList>
    </citation>
    <scope>NUCLEOTIDE SEQUENCE [LARGE SCALE GENOMIC DNA]</scope>
    <source>
        <strain evidence="7">DSM 44815</strain>
    </source>
</reference>
<accession>A0A1A8ZAH7</accession>
<keyword evidence="7" id="KW-1185">Reference proteome</keyword>
<dbReference type="Gene3D" id="1.10.357.10">
    <property type="entry name" value="Tetracycline Repressor, domain 2"/>
    <property type="match status" value="1"/>
</dbReference>
<protein>
    <submittedName>
        <fullName evidence="6">Transcriptional regulator, TetR family</fullName>
    </submittedName>
</protein>
<name>A0A1A8ZAH7_9ACTN</name>
<feature type="DNA-binding region" description="H-T-H motif" evidence="4">
    <location>
        <begin position="33"/>
        <end position="52"/>
    </location>
</feature>
<evidence type="ECO:0000313" key="7">
    <source>
        <dbReference type="Proteomes" id="UP000199385"/>
    </source>
</evidence>